<dbReference type="Proteomes" id="UP000325684">
    <property type="component" value="Unassembled WGS sequence"/>
</dbReference>
<protein>
    <submittedName>
        <fullName evidence="1">Helix-turn-helix domain-containing protein</fullName>
    </submittedName>
</protein>
<dbReference type="AlphaFoldDB" id="A0A5N3P619"/>
<name>A0A5N3P619_9HYPH</name>
<evidence type="ECO:0000313" key="1">
    <source>
        <dbReference type="EMBL" id="KAB0265178.1"/>
    </source>
</evidence>
<proteinExistence type="predicted"/>
<evidence type="ECO:0000313" key="2">
    <source>
        <dbReference type="Proteomes" id="UP000325684"/>
    </source>
</evidence>
<dbReference type="Pfam" id="PF13565">
    <property type="entry name" value="HTH_32"/>
    <property type="match status" value="1"/>
</dbReference>
<gene>
    <name evidence="1" type="ORF">FEZ63_19715</name>
</gene>
<reference evidence="1 2" key="1">
    <citation type="journal article" date="2019" name="Microorganisms">
        <title>Genome Insights into the Novel Species Microvirga brassicacearum, a Rapeseed Endophyte with Biotechnological Potential.</title>
        <authorList>
            <person name="Jimenez-Gomez A."/>
            <person name="Saati-Santamaria Z."/>
            <person name="Igual J.M."/>
            <person name="Rivas R."/>
            <person name="Mateos P.F."/>
            <person name="Garcia-Fraile P."/>
        </authorList>
    </citation>
    <scope>NUCLEOTIDE SEQUENCE [LARGE SCALE GENOMIC DNA]</scope>
    <source>
        <strain evidence="1 2">CDVBN77</strain>
    </source>
</reference>
<accession>A0A5N3P619</accession>
<sequence>MRSSGLSLEEEEKKWLAALTKSAAAPRRVNRRAGIILKSAAGLTDNAIATEFQVSLQTVGKWRRRYREAGLSGLEDGARSGKPRRIQREEVAALISRTIAAAPPEGGRWTVRKIARVIGLPPATTGRIWRDMQALPESAASVEAAPFSATLNVAHDNRTHLRSQRDERPPLHFA</sequence>
<dbReference type="OrthoDB" id="2375382at2"/>
<organism evidence="1 2">
    <name type="scientific">Microvirga brassicacearum</name>
    <dbReference type="NCBI Taxonomy" id="2580413"/>
    <lineage>
        <taxon>Bacteria</taxon>
        <taxon>Pseudomonadati</taxon>
        <taxon>Pseudomonadota</taxon>
        <taxon>Alphaproteobacteria</taxon>
        <taxon>Hyphomicrobiales</taxon>
        <taxon>Methylobacteriaceae</taxon>
        <taxon>Microvirga</taxon>
    </lineage>
</organism>
<dbReference type="SUPFAM" id="SSF46689">
    <property type="entry name" value="Homeodomain-like"/>
    <property type="match status" value="1"/>
</dbReference>
<comment type="caution">
    <text evidence="1">The sequence shown here is derived from an EMBL/GenBank/DDBJ whole genome shotgun (WGS) entry which is preliminary data.</text>
</comment>
<keyword evidence="2" id="KW-1185">Reference proteome</keyword>
<dbReference type="InterPro" id="IPR009057">
    <property type="entry name" value="Homeodomain-like_sf"/>
</dbReference>
<dbReference type="EMBL" id="VCMV01000041">
    <property type="protein sequence ID" value="KAB0265178.1"/>
    <property type="molecule type" value="Genomic_DNA"/>
</dbReference>